<dbReference type="GO" id="GO:0008080">
    <property type="term" value="F:N-acetyltransferase activity"/>
    <property type="evidence" value="ECO:0007669"/>
    <property type="project" value="InterPro"/>
</dbReference>
<gene>
    <name evidence="3" type="ORF">MRX98_16660</name>
</gene>
<proteinExistence type="predicted"/>
<dbReference type="RefSeq" id="WP_246912631.1">
    <property type="nucleotide sequence ID" value="NZ_JALJRB010000022.1"/>
</dbReference>
<dbReference type="PANTHER" id="PTHR13947">
    <property type="entry name" value="GNAT FAMILY N-ACETYLTRANSFERASE"/>
    <property type="match status" value="1"/>
</dbReference>
<dbReference type="AlphaFoldDB" id="A0AA41R681"/>
<dbReference type="Proteomes" id="UP001165427">
    <property type="component" value="Unassembled WGS sequence"/>
</dbReference>
<evidence type="ECO:0000256" key="1">
    <source>
        <dbReference type="ARBA" id="ARBA00022679"/>
    </source>
</evidence>
<protein>
    <submittedName>
        <fullName evidence="3">GNAT family N-acetyltransferase</fullName>
    </submittedName>
</protein>
<evidence type="ECO:0000313" key="3">
    <source>
        <dbReference type="EMBL" id="MCJ8502218.1"/>
    </source>
</evidence>
<comment type="caution">
    <text evidence="3">The sequence shown here is derived from an EMBL/GenBank/DDBJ whole genome shotgun (WGS) entry which is preliminary data.</text>
</comment>
<dbReference type="InterPro" id="IPR050769">
    <property type="entry name" value="NAT_camello-type"/>
</dbReference>
<organism evidence="3 4">
    <name type="scientific">Desulfatitalea alkaliphila</name>
    <dbReference type="NCBI Taxonomy" id="2929485"/>
    <lineage>
        <taxon>Bacteria</taxon>
        <taxon>Pseudomonadati</taxon>
        <taxon>Thermodesulfobacteriota</taxon>
        <taxon>Desulfobacteria</taxon>
        <taxon>Desulfobacterales</taxon>
        <taxon>Desulfosarcinaceae</taxon>
        <taxon>Desulfatitalea</taxon>
    </lineage>
</organism>
<accession>A0AA41R681</accession>
<dbReference type="Pfam" id="PF00583">
    <property type="entry name" value="Acetyltransf_1"/>
    <property type="match status" value="1"/>
</dbReference>
<dbReference type="SUPFAM" id="SSF55729">
    <property type="entry name" value="Acyl-CoA N-acyltransferases (Nat)"/>
    <property type="match status" value="1"/>
</dbReference>
<evidence type="ECO:0000259" key="2">
    <source>
        <dbReference type="PROSITE" id="PS51186"/>
    </source>
</evidence>
<keyword evidence="1" id="KW-0808">Transferase</keyword>
<dbReference type="PANTHER" id="PTHR13947:SF37">
    <property type="entry name" value="LD18367P"/>
    <property type="match status" value="1"/>
</dbReference>
<name>A0AA41R681_9BACT</name>
<dbReference type="Gene3D" id="3.40.630.30">
    <property type="match status" value="1"/>
</dbReference>
<dbReference type="PROSITE" id="PS51186">
    <property type="entry name" value="GNAT"/>
    <property type="match status" value="1"/>
</dbReference>
<keyword evidence="4" id="KW-1185">Reference proteome</keyword>
<reference evidence="3" key="1">
    <citation type="submission" date="2022-04" db="EMBL/GenBank/DDBJ databases">
        <title>Desulfatitalea alkaliphila sp. nov., a novel anaerobic sulfate-reducing bacterium isolated from terrestrial mud volcano, Taman Peninsula, Russia.</title>
        <authorList>
            <person name="Khomyakova M.A."/>
            <person name="Merkel A.Y."/>
            <person name="Slobodkin A.I."/>
        </authorList>
    </citation>
    <scope>NUCLEOTIDE SEQUENCE</scope>
    <source>
        <strain evidence="3">M08but</strain>
    </source>
</reference>
<evidence type="ECO:0000313" key="4">
    <source>
        <dbReference type="Proteomes" id="UP001165427"/>
    </source>
</evidence>
<feature type="domain" description="N-acetyltransferase" evidence="2">
    <location>
        <begin position="4"/>
        <end position="164"/>
    </location>
</feature>
<dbReference type="InterPro" id="IPR000182">
    <property type="entry name" value="GNAT_dom"/>
</dbReference>
<sequence length="165" mass="18669">MARIEINDGYVPGSLGRVAELHGGYYHAHWGFGLFFEAKVATELAAFLQRYDAGRDGFWTIAADGRIEGALAIDGIHADGEGAHLRWFIMSDALRGKGWGNRLMDSALRFCRGKGYKKVYLWTFEGLGPARHLYEKWGFNLVEQHRGIQWGTEVNEQRFECALTQ</sequence>
<dbReference type="InterPro" id="IPR016181">
    <property type="entry name" value="Acyl_CoA_acyltransferase"/>
</dbReference>
<dbReference type="EMBL" id="JALJRB010000022">
    <property type="protein sequence ID" value="MCJ8502218.1"/>
    <property type="molecule type" value="Genomic_DNA"/>
</dbReference>
<dbReference type="CDD" id="cd04301">
    <property type="entry name" value="NAT_SF"/>
    <property type="match status" value="1"/>
</dbReference>